<accession>A0AAV4UXK6</accession>
<sequence length="182" mass="20862">MLSFHTFDSARLEKKKGEMEPIAASSRLIRNSIRFVAQTADCFSCEAHEPPVAREKQESVCLGGQKMEKNLMANLIDERKFIVKPDNKQHYCAPVDNKSNLKSFLASKMLLSSAKMNCQNFGSDLRPSLCRSFRINNRDDTANQKRSSDRCSPFRRFDSARLKKERRNGTHSSIQSFDKKLH</sequence>
<evidence type="ECO:0000313" key="2">
    <source>
        <dbReference type="EMBL" id="GIY62435.1"/>
    </source>
</evidence>
<organism evidence="2 3">
    <name type="scientific">Caerostris extrusa</name>
    <name type="common">Bark spider</name>
    <name type="synonym">Caerostris bankana</name>
    <dbReference type="NCBI Taxonomy" id="172846"/>
    <lineage>
        <taxon>Eukaryota</taxon>
        <taxon>Metazoa</taxon>
        <taxon>Ecdysozoa</taxon>
        <taxon>Arthropoda</taxon>
        <taxon>Chelicerata</taxon>
        <taxon>Arachnida</taxon>
        <taxon>Araneae</taxon>
        <taxon>Araneomorphae</taxon>
        <taxon>Entelegynae</taxon>
        <taxon>Araneoidea</taxon>
        <taxon>Araneidae</taxon>
        <taxon>Caerostris</taxon>
    </lineage>
</organism>
<evidence type="ECO:0000313" key="3">
    <source>
        <dbReference type="Proteomes" id="UP001054945"/>
    </source>
</evidence>
<proteinExistence type="predicted"/>
<protein>
    <submittedName>
        <fullName evidence="2">Uncharacterized protein</fullName>
    </submittedName>
</protein>
<feature type="region of interest" description="Disordered" evidence="1">
    <location>
        <begin position="161"/>
        <end position="182"/>
    </location>
</feature>
<gene>
    <name evidence="2" type="ORF">CEXT_734311</name>
</gene>
<dbReference type="AlphaFoldDB" id="A0AAV4UXK6"/>
<comment type="caution">
    <text evidence="2">The sequence shown here is derived from an EMBL/GenBank/DDBJ whole genome shotgun (WGS) entry which is preliminary data.</text>
</comment>
<reference evidence="2 3" key="1">
    <citation type="submission" date="2021-06" db="EMBL/GenBank/DDBJ databases">
        <title>Caerostris extrusa draft genome.</title>
        <authorList>
            <person name="Kono N."/>
            <person name="Arakawa K."/>
        </authorList>
    </citation>
    <scope>NUCLEOTIDE SEQUENCE [LARGE SCALE GENOMIC DNA]</scope>
</reference>
<dbReference type="EMBL" id="BPLR01013618">
    <property type="protein sequence ID" value="GIY62435.1"/>
    <property type="molecule type" value="Genomic_DNA"/>
</dbReference>
<name>A0AAV4UXK6_CAEEX</name>
<dbReference type="Proteomes" id="UP001054945">
    <property type="component" value="Unassembled WGS sequence"/>
</dbReference>
<evidence type="ECO:0000256" key="1">
    <source>
        <dbReference type="SAM" id="MobiDB-lite"/>
    </source>
</evidence>
<keyword evidence="3" id="KW-1185">Reference proteome</keyword>